<evidence type="ECO:0000313" key="2">
    <source>
        <dbReference type="Proteomes" id="UP000179807"/>
    </source>
</evidence>
<protein>
    <submittedName>
        <fullName evidence="1">Uncharacterized protein</fullName>
    </submittedName>
</protein>
<organism evidence="1 2">
    <name type="scientific">Tritrichomonas foetus</name>
    <dbReference type="NCBI Taxonomy" id="1144522"/>
    <lineage>
        <taxon>Eukaryota</taxon>
        <taxon>Metamonada</taxon>
        <taxon>Parabasalia</taxon>
        <taxon>Tritrichomonadida</taxon>
        <taxon>Tritrichomonadidae</taxon>
        <taxon>Tritrichomonas</taxon>
    </lineage>
</organism>
<accession>A0A1J4KEA5</accession>
<dbReference type="Proteomes" id="UP000179807">
    <property type="component" value="Unassembled WGS sequence"/>
</dbReference>
<sequence length="327" mass="37221">MFENQFANIAYPLIDLPCDNSLSITHSSDHAEIDLSMEHFFQNPEFSLLLSEKVGDIGLSYCSDSSKLAISPAIPFIYPRFTIENRIGNKNEKPEAKYINDSKDNIPCTVYNLRLPLAFKNIKIRFDANIVDTFSDRIPSFASQLKYKTDSFSIRTDCKIYPNFEEKILFEFGKSAFLLKYGENLSKLKFSFTLGKYYLFGVYKRDEILSASPQCGIVHESKNHVSGLKFDIRKSVIKVKEYRNITSNIKLAGMLRYQIPNALQYSFGIKHSASFGKIYLAHGSEKRSITAGVKAPLTKSITMGVFGRACFHEKLEKSLNIDLNFDH</sequence>
<reference evidence="1" key="1">
    <citation type="submission" date="2016-10" db="EMBL/GenBank/DDBJ databases">
        <authorList>
            <person name="Benchimol M."/>
            <person name="Almeida L.G."/>
            <person name="Vasconcelos A.T."/>
            <person name="Perreira-Neves A."/>
            <person name="Rosa I.A."/>
            <person name="Tasca T."/>
            <person name="Bogo M.R."/>
            <person name="de Souza W."/>
        </authorList>
    </citation>
    <scope>NUCLEOTIDE SEQUENCE [LARGE SCALE GENOMIC DNA]</scope>
    <source>
        <strain evidence="1">K</strain>
    </source>
</reference>
<evidence type="ECO:0000313" key="1">
    <source>
        <dbReference type="EMBL" id="OHT09523.1"/>
    </source>
</evidence>
<dbReference type="GeneID" id="94836762"/>
<dbReference type="RefSeq" id="XP_068362659.1">
    <property type="nucleotide sequence ID" value="XM_068502058.1"/>
</dbReference>
<comment type="caution">
    <text evidence="1">The sequence shown here is derived from an EMBL/GenBank/DDBJ whole genome shotgun (WGS) entry which is preliminary data.</text>
</comment>
<dbReference type="EMBL" id="MLAK01000637">
    <property type="protein sequence ID" value="OHT09523.1"/>
    <property type="molecule type" value="Genomic_DNA"/>
</dbReference>
<proteinExistence type="predicted"/>
<keyword evidence="2" id="KW-1185">Reference proteome</keyword>
<gene>
    <name evidence="1" type="ORF">TRFO_21570</name>
</gene>
<dbReference type="AlphaFoldDB" id="A0A1J4KEA5"/>
<dbReference type="VEuPathDB" id="TrichDB:TRFO_21570"/>
<name>A0A1J4KEA5_9EUKA</name>